<organism evidence="2 3">
    <name type="scientific">Commensalibacter intestini</name>
    <dbReference type="NCBI Taxonomy" id="479936"/>
    <lineage>
        <taxon>Bacteria</taxon>
        <taxon>Pseudomonadati</taxon>
        <taxon>Pseudomonadota</taxon>
        <taxon>Alphaproteobacteria</taxon>
        <taxon>Acetobacterales</taxon>
        <taxon>Acetobacteraceae</taxon>
    </lineage>
</organism>
<evidence type="ECO:0000256" key="1">
    <source>
        <dbReference type="SAM" id="MobiDB-lite"/>
    </source>
</evidence>
<proteinExistence type="predicted"/>
<comment type="caution">
    <text evidence="2">The sequence shown here is derived from an EMBL/GenBank/DDBJ whole genome shotgun (WGS) entry which is preliminary data.</text>
</comment>
<reference evidence="3" key="1">
    <citation type="submission" date="2014-06" db="EMBL/GenBank/DDBJ databases">
        <authorList>
            <person name="Winans N.J."/>
            <person name="Newell P.D."/>
            <person name="Douglas A.E."/>
        </authorList>
    </citation>
    <scope>NUCLEOTIDE SEQUENCE [LARGE SCALE GENOMIC DNA]</scope>
    <source>
        <strain evidence="3">DmL_052</strain>
    </source>
</reference>
<evidence type="ECO:0000313" key="3">
    <source>
        <dbReference type="Proteomes" id="UP000194946"/>
    </source>
</evidence>
<name>A0A251ZST2_9PROT</name>
<dbReference type="Proteomes" id="UP000194946">
    <property type="component" value="Unassembled WGS sequence"/>
</dbReference>
<feature type="region of interest" description="Disordered" evidence="1">
    <location>
        <begin position="198"/>
        <end position="223"/>
    </location>
</feature>
<dbReference type="AlphaFoldDB" id="A0A251ZST2"/>
<sequence>MNVQIPQDILDQMSSIIAKMREFIDKYHNNTSVDDAALQRKTVISCKSLSKEVKRLAYLYNYTEVSELGSNVIDVDTCSLAIEDLQAKFEVLEYINGLRGENFLTFDNEWKNRIRSYVGTIKSILDKASIENERLKNSIFSKLNAFSAELDKTKTSIQSFQDAFLEMSMVAGQSAENIKPAVSLGLKVMKAFGHLTDIANHPQLPPPDDHKLLPPPDDNEDEQ</sequence>
<gene>
    <name evidence="2" type="ORF">HK18_03485</name>
</gene>
<protein>
    <submittedName>
        <fullName evidence="2">Uncharacterized protein</fullName>
    </submittedName>
</protein>
<evidence type="ECO:0000313" key="2">
    <source>
        <dbReference type="EMBL" id="OUI77716.1"/>
    </source>
</evidence>
<keyword evidence="3" id="KW-1185">Reference proteome</keyword>
<dbReference type="EMBL" id="JOPB01000023">
    <property type="protein sequence ID" value="OUI77716.1"/>
    <property type="molecule type" value="Genomic_DNA"/>
</dbReference>
<dbReference type="RefSeq" id="WP_086632732.1">
    <property type="nucleotide sequence ID" value="NZ_JOPB01000023.1"/>
</dbReference>
<accession>A0A251ZST2</accession>